<dbReference type="AlphaFoldDB" id="A0A7D3XYM1"/>
<evidence type="ECO:0000256" key="1">
    <source>
        <dbReference type="SAM" id="SignalP"/>
    </source>
</evidence>
<protein>
    <submittedName>
        <fullName evidence="3">AhpC/TSA family protein</fullName>
    </submittedName>
</protein>
<evidence type="ECO:0000313" key="3">
    <source>
        <dbReference type="EMBL" id="QKG79293.1"/>
    </source>
</evidence>
<dbReference type="PROSITE" id="PS51352">
    <property type="entry name" value="THIOREDOXIN_2"/>
    <property type="match status" value="1"/>
</dbReference>
<accession>A0A7D3XYM1</accession>
<feature type="domain" description="Thioredoxin" evidence="2">
    <location>
        <begin position="245"/>
        <end position="383"/>
    </location>
</feature>
<dbReference type="Pfam" id="PF13905">
    <property type="entry name" value="Thioredoxin_8"/>
    <property type="match status" value="1"/>
</dbReference>
<dbReference type="InterPro" id="IPR012336">
    <property type="entry name" value="Thioredoxin-like_fold"/>
</dbReference>
<feature type="signal peptide" evidence="1">
    <location>
        <begin position="1"/>
        <end position="21"/>
    </location>
</feature>
<dbReference type="InterPro" id="IPR036249">
    <property type="entry name" value="Thioredoxin-like_sf"/>
</dbReference>
<feature type="chain" id="PRO_5029701943" evidence="1">
    <location>
        <begin position="22"/>
        <end position="384"/>
    </location>
</feature>
<dbReference type="CDD" id="cd02966">
    <property type="entry name" value="TlpA_like_family"/>
    <property type="match status" value="1"/>
</dbReference>
<dbReference type="EMBL" id="CP041345">
    <property type="protein sequence ID" value="QKG79293.1"/>
    <property type="molecule type" value="Genomic_DNA"/>
</dbReference>
<dbReference type="Proteomes" id="UP000500961">
    <property type="component" value="Chromosome"/>
</dbReference>
<sequence length="384" mass="43955">MRFRFCISILLVALIAGCGSKDDVVVDVNINSPDKNVLYLNRIDFNQIFKVDSVKISKGENHKRFRIKQGDEPEFYSIGTKDGKAVTILASKGERIKLTLDLNNILSYQVEGSEGSSKVKEVVLAFAKSKAKVDVLSNRYLSSDSPEEREALNKEFDAERKRIKDELTKFIWDNPMSKASIMALYLKYNDNIYVFDSSDDLLLIKMVASAWKALYPKSNYTKGMLEDIKSIEKKITNAKFQQMIQNAEMPIPDLSISDRHGKKITLSSLKGKVVLLDFFTSENTVSLLDNRELMEIYKKYKSKGFEVYQISYDSTKEAWLNYLNSSNIPWISVREEDPKKSQAAIFYNVKQIPANYLIGKDFNIIGKNLYGKELQKALNEYLNH</sequence>
<dbReference type="RefSeq" id="WP_173072909.1">
    <property type="nucleotide sequence ID" value="NZ_CP041345.1"/>
</dbReference>
<name>A0A7D3XYM1_9BACT</name>
<dbReference type="PROSITE" id="PS51257">
    <property type="entry name" value="PROKAR_LIPOPROTEIN"/>
    <property type="match status" value="1"/>
</dbReference>
<keyword evidence="1" id="KW-0732">Signal</keyword>
<evidence type="ECO:0000259" key="2">
    <source>
        <dbReference type="PROSITE" id="PS51352"/>
    </source>
</evidence>
<dbReference type="SUPFAM" id="SSF52833">
    <property type="entry name" value="Thioredoxin-like"/>
    <property type="match status" value="1"/>
</dbReference>
<dbReference type="Gene3D" id="3.40.30.10">
    <property type="entry name" value="Glutaredoxin"/>
    <property type="match status" value="1"/>
</dbReference>
<organism evidence="3 4">
    <name type="scientific">Tenuifilum thalassicum</name>
    <dbReference type="NCBI Taxonomy" id="2590900"/>
    <lineage>
        <taxon>Bacteria</taxon>
        <taxon>Pseudomonadati</taxon>
        <taxon>Bacteroidota</taxon>
        <taxon>Bacteroidia</taxon>
        <taxon>Bacteroidales</taxon>
        <taxon>Tenuifilaceae</taxon>
        <taxon>Tenuifilum</taxon>
    </lineage>
</organism>
<reference evidence="3 4" key="1">
    <citation type="submission" date="2019-07" db="EMBL/GenBank/DDBJ databases">
        <title>Thalassofilum flectens gen. nov., sp. nov., a novel moderate thermophilic anaerobe from a shallow sea hot spring in Kunashir Island (Russia), representing a new family in the order Bacteroidales, and proposal of Thalassofilacea fam. nov.</title>
        <authorList>
            <person name="Kochetkova T.V."/>
            <person name="Podosokorskaya O.A."/>
            <person name="Novikov A."/>
            <person name="Elcheninov A.G."/>
            <person name="Toshchakov S.V."/>
            <person name="Kublanov I.V."/>
        </authorList>
    </citation>
    <scope>NUCLEOTIDE SEQUENCE [LARGE SCALE GENOMIC DNA]</scope>
    <source>
        <strain evidence="3 4">38-H</strain>
    </source>
</reference>
<dbReference type="InterPro" id="IPR050553">
    <property type="entry name" value="Thioredoxin_ResA/DsbE_sf"/>
</dbReference>
<evidence type="ECO:0000313" key="4">
    <source>
        <dbReference type="Proteomes" id="UP000500961"/>
    </source>
</evidence>
<proteinExistence type="predicted"/>
<gene>
    <name evidence="3" type="ORF">FHG85_03115</name>
</gene>
<keyword evidence="4" id="KW-1185">Reference proteome</keyword>
<dbReference type="InterPro" id="IPR013766">
    <property type="entry name" value="Thioredoxin_domain"/>
</dbReference>
<dbReference type="PANTHER" id="PTHR42852">
    <property type="entry name" value="THIOL:DISULFIDE INTERCHANGE PROTEIN DSBE"/>
    <property type="match status" value="1"/>
</dbReference>
<dbReference type="PANTHER" id="PTHR42852:SF13">
    <property type="entry name" value="PROTEIN DIPZ"/>
    <property type="match status" value="1"/>
</dbReference>
<dbReference type="KEGG" id="ttz:FHG85_03115"/>